<dbReference type="InterPro" id="IPR001214">
    <property type="entry name" value="SET_dom"/>
</dbReference>
<proteinExistence type="predicted"/>
<reference evidence="3" key="1">
    <citation type="journal article" date="2021" name="Sci. Rep.">
        <title>Diploid genomic architecture of Nitzschia inconspicua, an elite biomass production diatom.</title>
        <authorList>
            <person name="Oliver A."/>
            <person name="Podell S."/>
            <person name="Pinowska A."/>
            <person name="Traller J.C."/>
            <person name="Smith S.R."/>
            <person name="McClure R."/>
            <person name="Beliaev A."/>
            <person name="Bohutskyi P."/>
            <person name="Hill E.A."/>
            <person name="Rabines A."/>
            <person name="Zheng H."/>
            <person name="Allen L.Z."/>
            <person name="Kuo A."/>
            <person name="Grigoriev I.V."/>
            <person name="Allen A.E."/>
            <person name="Hazlebeck D."/>
            <person name="Allen E.E."/>
        </authorList>
    </citation>
    <scope>NUCLEOTIDE SEQUENCE</scope>
    <source>
        <strain evidence="3">Hildebrandi</strain>
    </source>
</reference>
<feature type="domain" description="SET" evidence="2">
    <location>
        <begin position="33"/>
        <end position="152"/>
    </location>
</feature>
<evidence type="ECO:0000259" key="2">
    <source>
        <dbReference type="PROSITE" id="PS50280"/>
    </source>
</evidence>
<keyword evidence="3" id="KW-0489">Methyltransferase</keyword>
<name>A0A9K3LVX9_9STRA</name>
<sequence length="412" mass="46317">MKSSFAKASRSLIAYAWVLVYLSQTSHAQQELASWQTCSTLLAPNGDSWAVYAARPFKAEEIVELTPFFIPLRLEETQHSVLDNYVFGFRRDDKVFNVVLLGNGAFYNHNAQPNLKYVQVIKPGDTDDIPHMVGFRAIRDIAAGEQLYVSYGQDTGWFEKRGISDKSPTDEKIDPAMLPLYKNKYCSAAYAGVGLPTWKGKILPILDAVKDQLSTTLPPVAWMDLTRLAPFDAGLSDARAKVNVQKGDHIEQSLGLVLSRNRVRGTPLGPIAFYWENLKIDHHQHLINLRDNAKLILQYQGHDTEWQAVDRFVGYSEITILPISGSIGMVRRVGNEDYNCKLIIRSNKNHNTNVGVTLELVATRDIAAGEVLRLNIAPSEFREEYELLHEEMEASGQPHHPSIFDAIHSEEL</sequence>
<keyword evidence="4" id="KW-1185">Reference proteome</keyword>
<evidence type="ECO:0000313" key="4">
    <source>
        <dbReference type="Proteomes" id="UP000693970"/>
    </source>
</evidence>
<keyword evidence="1" id="KW-0732">Signal</keyword>
<comment type="caution">
    <text evidence="3">The sequence shown here is derived from an EMBL/GenBank/DDBJ whole genome shotgun (WGS) entry which is preliminary data.</text>
</comment>
<dbReference type="Proteomes" id="UP000693970">
    <property type="component" value="Unassembled WGS sequence"/>
</dbReference>
<dbReference type="GO" id="GO:0008168">
    <property type="term" value="F:methyltransferase activity"/>
    <property type="evidence" value="ECO:0007669"/>
    <property type="project" value="UniProtKB-KW"/>
</dbReference>
<dbReference type="GO" id="GO:0032259">
    <property type="term" value="P:methylation"/>
    <property type="evidence" value="ECO:0007669"/>
    <property type="project" value="UniProtKB-KW"/>
</dbReference>
<evidence type="ECO:0000313" key="3">
    <source>
        <dbReference type="EMBL" id="KAG7369039.1"/>
    </source>
</evidence>
<feature type="chain" id="PRO_5039946242" evidence="1">
    <location>
        <begin position="29"/>
        <end position="412"/>
    </location>
</feature>
<evidence type="ECO:0000256" key="1">
    <source>
        <dbReference type="SAM" id="SignalP"/>
    </source>
</evidence>
<organism evidence="3 4">
    <name type="scientific">Nitzschia inconspicua</name>
    <dbReference type="NCBI Taxonomy" id="303405"/>
    <lineage>
        <taxon>Eukaryota</taxon>
        <taxon>Sar</taxon>
        <taxon>Stramenopiles</taxon>
        <taxon>Ochrophyta</taxon>
        <taxon>Bacillariophyta</taxon>
        <taxon>Bacillariophyceae</taxon>
        <taxon>Bacillariophycidae</taxon>
        <taxon>Bacillariales</taxon>
        <taxon>Bacillariaceae</taxon>
        <taxon>Nitzschia</taxon>
    </lineage>
</organism>
<dbReference type="Pfam" id="PF00856">
    <property type="entry name" value="SET"/>
    <property type="match status" value="1"/>
</dbReference>
<feature type="signal peptide" evidence="1">
    <location>
        <begin position="1"/>
        <end position="28"/>
    </location>
</feature>
<dbReference type="PROSITE" id="PS50280">
    <property type="entry name" value="SET"/>
    <property type="match status" value="1"/>
</dbReference>
<dbReference type="OrthoDB" id="45115at2759"/>
<accession>A0A9K3LVX9</accession>
<dbReference type="EMBL" id="JAGRRH010000006">
    <property type="protein sequence ID" value="KAG7369039.1"/>
    <property type="molecule type" value="Genomic_DNA"/>
</dbReference>
<gene>
    <name evidence="3" type="ORF">IV203_031782</name>
</gene>
<reference evidence="3" key="2">
    <citation type="submission" date="2021-04" db="EMBL/GenBank/DDBJ databases">
        <authorList>
            <person name="Podell S."/>
        </authorList>
    </citation>
    <scope>NUCLEOTIDE SEQUENCE</scope>
    <source>
        <strain evidence="3">Hildebrandi</strain>
    </source>
</reference>
<protein>
    <submittedName>
        <fullName evidence="3">SET methyltransferase domain containing protein</fullName>
    </submittedName>
</protein>
<keyword evidence="3" id="KW-0808">Transferase</keyword>
<dbReference type="AlphaFoldDB" id="A0A9K3LVX9"/>